<dbReference type="EMBL" id="JAXOVC010000006">
    <property type="protein sequence ID" value="KAK4500157.1"/>
    <property type="molecule type" value="Genomic_DNA"/>
</dbReference>
<dbReference type="Pfam" id="PF00294">
    <property type="entry name" value="PfkB"/>
    <property type="match status" value="1"/>
</dbReference>
<feature type="binding site" evidence="12">
    <location>
        <position position="279"/>
    </location>
    <ligand>
        <name>K(+)</name>
        <dbReference type="ChEBI" id="CHEBI:29103"/>
    </ligand>
</feature>
<evidence type="ECO:0000256" key="2">
    <source>
        <dbReference type="ARBA" id="ARBA00012035"/>
    </source>
</evidence>
<keyword evidence="15" id="KW-1185">Reference proteome</keyword>
<evidence type="ECO:0000313" key="14">
    <source>
        <dbReference type="EMBL" id="KAK4500157.1"/>
    </source>
</evidence>
<comment type="cofactor">
    <cofactor evidence="12">
        <name>Mg(2+)</name>
        <dbReference type="ChEBI" id="CHEBI:18420"/>
    </cofactor>
    <text evidence="12">Requires a divalent cation, most likely magnesium in vivo, as an electrophilic catalyst to aid phosphoryl group transfer. It is the chelate of the metal and the nucleotide that is the actual substrate.</text>
</comment>
<evidence type="ECO:0000256" key="11">
    <source>
        <dbReference type="ARBA" id="ARBA00023277"/>
    </source>
</evidence>
<keyword evidence="6 12" id="KW-0547">Nucleotide-binding</keyword>
<feature type="binding site" evidence="12">
    <location>
        <position position="283"/>
    </location>
    <ligand>
        <name>substrate</name>
    </ligand>
</feature>
<dbReference type="PANTHER" id="PTHR10584">
    <property type="entry name" value="SUGAR KINASE"/>
    <property type="match status" value="1"/>
</dbReference>
<dbReference type="InterPro" id="IPR029056">
    <property type="entry name" value="Ribokinase-like"/>
</dbReference>
<feature type="binding site" evidence="12">
    <location>
        <position position="322"/>
    </location>
    <ligand>
        <name>K(+)</name>
        <dbReference type="ChEBI" id="CHEBI:29103"/>
    </ligand>
</feature>
<dbReference type="InterPro" id="IPR011611">
    <property type="entry name" value="PfkB_dom"/>
</dbReference>
<evidence type="ECO:0000313" key="15">
    <source>
        <dbReference type="Proteomes" id="UP001305779"/>
    </source>
</evidence>
<feature type="binding site" evidence="12">
    <location>
        <position position="319"/>
    </location>
    <ligand>
        <name>K(+)</name>
        <dbReference type="ChEBI" id="CHEBI:29103"/>
    </ligand>
</feature>
<dbReference type="HAMAP" id="MF_01987">
    <property type="entry name" value="Ribokinase"/>
    <property type="match status" value="1"/>
</dbReference>
<evidence type="ECO:0000256" key="10">
    <source>
        <dbReference type="ARBA" id="ARBA00022958"/>
    </source>
</evidence>
<feature type="binding site" evidence="12">
    <location>
        <position position="324"/>
    </location>
    <ligand>
        <name>K(+)</name>
        <dbReference type="ChEBI" id="CHEBI:29103"/>
    </ligand>
</feature>
<comment type="subunit">
    <text evidence="12">Homodimer.</text>
</comment>
<feature type="binding site" evidence="12">
    <location>
        <position position="169"/>
    </location>
    <ligand>
        <name>substrate</name>
    </ligand>
</feature>
<evidence type="ECO:0000256" key="4">
    <source>
        <dbReference type="ARBA" id="ARBA00022679"/>
    </source>
</evidence>
<keyword evidence="7 12" id="KW-0418">Kinase</keyword>
<dbReference type="PANTHER" id="PTHR10584:SF166">
    <property type="entry name" value="RIBOKINASE"/>
    <property type="match status" value="1"/>
</dbReference>
<evidence type="ECO:0000256" key="6">
    <source>
        <dbReference type="ARBA" id="ARBA00022741"/>
    </source>
</evidence>
<keyword evidence="4 12" id="KW-0808">Transferase</keyword>
<keyword evidence="11 12" id="KW-0119">Carbohydrate metabolism</keyword>
<evidence type="ECO:0000256" key="3">
    <source>
        <dbReference type="ARBA" id="ARBA00016943"/>
    </source>
</evidence>
<keyword evidence="10 12" id="KW-0630">Potassium</keyword>
<feature type="binding site" evidence="12">
    <location>
        <position position="277"/>
    </location>
    <ligand>
        <name>K(+)</name>
        <dbReference type="ChEBI" id="CHEBI:29103"/>
    </ligand>
</feature>
<feature type="binding site" evidence="12">
    <location>
        <begin position="251"/>
        <end position="256"/>
    </location>
    <ligand>
        <name>ATP</name>
        <dbReference type="ChEBI" id="CHEBI:30616"/>
    </ligand>
</feature>
<evidence type="ECO:0000256" key="8">
    <source>
        <dbReference type="ARBA" id="ARBA00022840"/>
    </source>
</evidence>
<feature type="binding site" evidence="12">
    <location>
        <begin position="282"/>
        <end position="283"/>
    </location>
    <ligand>
        <name>ATP</name>
        <dbReference type="ChEBI" id="CHEBI:30616"/>
    </ligand>
</feature>
<keyword evidence="5 12" id="KW-0479">Metal-binding</keyword>
<name>A0ABR0EF96_ZASCE</name>
<comment type="pathway">
    <text evidence="12">Carbohydrate metabolism; D-ribose degradation; D-ribose 5-phosphate from beta-D-ribopyranose: step 2/2.</text>
</comment>
<dbReference type="InterPro" id="IPR011877">
    <property type="entry name" value="Ribokinase"/>
</dbReference>
<keyword evidence="8 12" id="KW-0067">ATP-binding</keyword>
<accession>A0ABR0EF96</accession>
<dbReference type="InterPro" id="IPR002173">
    <property type="entry name" value="Carboh/pur_kinase_PfkB_CS"/>
</dbReference>
<feature type="binding site" evidence="12">
    <location>
        <begin position="45"/>
        <end position="49"/>
    </location>
    <ligand>
        <name>substrate</name>
    </ligand>
</feature>
<dbReference type="PRINTS" id="PR00990">
    <property type="entry name" value="RIBOKINASE"/>
</dbReference>
<feature type="binding site" evidence="12">
    <location>
        <position position="328"/>
    </location>
    <ligand>
        <name>K(+)</name>
        <dbReference type="ChEBI" id="CHEBI:29103"/>
    </ligand>
</feature>
<sequence>MANPMPSACIAVVGTLLSEQFMVTDRMPDLGESYPANSYATALGGKGANAAMAAFRSCHKKPEGGVVVIGKEEKTDVDISVRMIGAVGEDDYATRFRSTLLENGIDVSGIRTVPGALTGTCFCIVEEDSRDNRLLYHVGATNTFSQEDFMSAKALGEGQKPDLLISQLEIDTKVVERLLDMASDANIDILLNAAPACTVLTEKYRLLTHLIVNETEAAILSGRDIDEVNSETWGVIAQEFLALGAKNVVITLGAEGAFYANRDSSGHVPAFEIEVLDPTGAGDAFTGAYATEYVRQKELWGYFDIEKAVVRGCKAGALVVNAIGSQTSMPWSEDIDGFATKSSEQLDQ</sequence>
<evidence type="ECO:0000256" key="9">
    <source>
        <dbReference type="ARBA" id="ARBA00022842"/>
    </source>
</evidence>
<keyword evidence="12" id="KW-0963">Cytoplasm</keyword>
<keyword evidence="9 12" id="KW-0460">Magnesium</keyword>
<comment type="caution">
    <text evidence="12">Lacks conserved residue(s) required for the propagation of feature annotation.</text>
</comment>
<comment type="similarity">
    <text evidence="12">Belongs to the carbohydrate kinase PfkB family. Ribokinase subfamily.</text>
</comment>
<gene>
    <name evidence="14" type="ORF">PRZ48_008343</name>
</gene>
<dbReference type="Gene3D" id="3.40.1190.20">
    <property type="match status" value="1"/>
</dbReference>
<reference evidence="14 15" key="1">
    <citation type="journal article" date="2023" name="G3 (Bethesda)">
        <title>A chromosome-level genome assembly of Zasmidium syzygii isolated from banana leaves.</title>
        <authorList>
            <person name="van Westerhoven A.C."/>
            <person name="Mehrabi R."/>
            <person name="Talebi R."/>
            <person name="Steentjes M.B.F."/>
            <person name="Corcolon B."/>
            <person name="Chong P.A."/>
            <person name="Kema G.H.J."/>
            <person name="Seidl M.F."/>
        </authorList>
    </citation>
    <scope>NUCLEOTIDE SEQUENCE [LARGE SCALE GENOMIC DNA]</scope>
    <source>
        <strain evidence="14 15">P124</strain>
    </source>
</reference>
<feature type="domain" description="Carbohydrate kinase PfkB" evidence="13">
    <location>
        <begin position="11"/>
        <end position="331"/>
    </location>
</feature>
<organism evidence="14 15">
    <name type="scientific">Zasmidium cellare</name>
    <name type="common">Wine cellar mold</name>
    <name type="synonym">Racodium cellare</name>
    <dbReference type="NCBI Taxonomy" id="395010"/>
    <lineage>
        <taxon>Eukaryota</taxon>
        <taxon>Fungi</taxon>
        <taxon>Dikarya</taxon>
        <taxon>Ascomycota</taxon>
        <taxon>Pezizomycotina</taxon>
        <taxon>Dothideomycetes</taxon>
        <taxon>Dothideomycetidae</taxon>
        <taxon>Mycosphaerellales</taxon>
        <taxon>Mycosphaerellaceae</taxon>
        <taxon>Zasmidium</taxon>
    </lineage>
</organism>
<comment type="activity regulation">
    <text evidence="12">Activated by a monovalent cation that binds near, but not in, the active site. The most likely occupant of the site in vivo is potassium. Ion binding induces a conformational change that may alter substrate affinity.</text>
</comment>
<comment type="catalytic activity">
    <reaction evidence="12">
        <text>D-ribose + ATP = D-ribose 5-phosphate + ADP + H(+)</text>
        <dbReference type="Rhea" id="RHEA:13697"/>
        <dbReference type="ChEBI" id="CHEBI:15378"/>
        <dbReference type="ChEBI" id="CHEBI:30616"/>
        <dbReference type="ChEBI" id="CHEBI:47013"/>
        <dbReference type="ChEBI" id="CHEBI:78346"/>
        <dbReference type="ChEBI" id="CHEBI:456216"/>
        <dbReference type="EC" id="2.7.1.15"/>
    </reaction>
</comment>
<dbReference type="EC" id="2.7.1.15" evidence="2 12"/>
<feature type="active site" description="Proton acceptor" evidence="12">
    <location>
        <position position="283"/>
    </location>
</feature>
<dbReference type="Proteomes" id="UP001305779">
    <property type="component" value="Unassembled WGS sequence"/>
</dbReference>
<comment type="subcellular location">
    <subcellularLocation>
        <location evidence="12">Cytoplasm</location>
    </subcellularLocation>
    <subcellularLocation>
        <location evidence="12">Nucleus</location>
    </subcellularLocation>
</comment>
<comment type="similarity">
    <text evidence="1">Belongs to the carbohydrate kinase pfkB family.</text>
</comment>
<dbReference type="SUPFAM" id="SSF53613">
    <property type="entry name" value="Ribokinase-like"/>
    <property type="match status" value="1"/>
</dbReference>
<evidence type="ECO:0000256" key="1">
    <source>
        <dbReference type="ARBA" id="ARBA00005380"/>
    </source>
</evidence>
<keyword evidence="12" id="KW-0539">Nucleus</keyword>
<dbReference type="InterPro" id="IPR002139">
    <property type="entry name" value="Ribo/fructo_kinase"/>
</dbReference>
<protein>
    <recommendedName>
        <fullName evidence="3 12">Ribokinase</fullName>
        <shortName evidence="12">RK</shortName>
        <ecNumber evidence="2 12">2.7.1.15</ecNumber>
    </recommendedName>
</protein>
<feature type="binding site" evidence="12">
    <location>
        <position position="213"/>
    </location>
    <ligand>
        <name>ATP</name>
        <dbReference type="ChEBI" id="CHEBI:30616"/>
    </ligand>
</feature>
<evidence type="ECO:0000256" key="12">
    <source>
        <dbReference type="HAMAP-Rule" id="MF_03215"/>
    </source>
</evidence>
<proteinExistence type="inferred from homology"/>
<dbReference type="CDD" id="cd01174">
    <property type="entry name" value="ribokinase"/>
    <property type="match status" value="1"/>
</dbReference>
<evidence type="ECO:0000256" key="5">
    <source>
        <dbReference type="ARBA" id="ARBA00022723"/>
    </source>
</evidence>
<comment type="function">
    <text evidence="12">Catalyzes the phosphorylation of ribose at O-5 in a reaction requiring ATP and magnesium. The resulting D-ribose-5-phosphate can then be used either for sythesis of nucleotides, histidine, and tryptophan, or as a component of the pentose phosphate pathway.</text>
</comment>
<comment type="caution">
    <text evidence="14">The sequence shown here is derived from an EMBL/GenBank/DDBJ whole genome shotgun (WGS) entry which is preliminary data.</text>
</comment>
<evidence type="ECO:0000259" key="13">
    <source>
        <dbReference type="Pfam" id="PF00294"/>
    </source>
</evidence>
<dbReference type="PROSITE" id="PS00584">
    <property type="entry name" value="PFKB_KINASES_2"/>
    <property type="match status" value="1"/>
</dbReference>
<evidence type="ECO:0000256" key="7">
    <source>
        <dbReference type="ARBA" id="ARBA00022777"/>
    </source>
</evidence>